<dbReference type="PROSITE" id="PS50011">
    <property type="entry name" value="PROTEIN_KINASE_DOM"/>
    <property type="match status" value="1"/>
</dbReference>
<dbReference type="Pfam" id="PF00069">
    <property type="entry name" value="Pkinase"/>
    <property type="match status" value="1"/>
</dbReference>
<evidence type="ECO:0000313" key="3">
    <source>
        <dbReference type="Proteomes" id="UP001178507"/>
    </source>
</evidence>
<gene>
    <name evidence="2" type="ORF">EVOR1521_LOCUS12671</name>
</gene>
<accession>A0AA36IEH4</accession>
<dbReference type="AlphaFoldDB" id="A0AA36IEH4"/>
<dbReference type="EMBL" id="CAUJNA010001347">
    <property type="protein sequence ID" value="CAJ1386263.1"/>
    <property type="molecule type" value="Genomic_DNA"/>
</dbReference>
<dbReference type="Proteomes" id="UP001178507">
    <property type="component" value="Unassembled WGS sequence"/>
</dbReference>
<dbReference type="InterPro" id="IPR045269">
    <property type="entry name" value="Atg1-like"/>
</dbReference>
<dbReference type="Gene3D" id="1.10.510.10">
    <property type="entry name" value="Transferase(Phosphotransferase) domain 1"/>
    <property type="match status" value="1"/>
</dbReference>
<dbReference type="SMART" id="SM00220">
    <property type="entry name" value="S_TKc"/>
    <property type="match status" value="1"/>
</dbReference>
<dbReference type="GO" id="GO:0010506">
    <property type="term" value="P:regulation of autophagy"/>
    <property type="evidence" value="ECO:0007669"/>
    <property type="project" value="InterPro"/>
</dbReference>
<dbReference type="InterPro" id="IPR008271">
    <property type="entry name" value="Ser/Thr_kinase_AS"/>
</dbReference>
<proteinExistence type="predicted"/>
<dbReference type="InterPro" id="IPR011009">
    <property type="entry name" value="Kinase-like_dom_sf"/>
</dbReference>
<dbReference type="SUPFAM" id="SSF56112">
    <property type="entry name" value="Protein kinase-like (PK-like)"/>
    <property type="match status" value="1"/>
</dbReference>
<dbReference type="GO" id="GO:0004674">
    <property type="term" value="F:protein serine/threonine kinase activity"/>
    <property type="evidence" value="ECO:0007669"/>
    <property type="project" value="InterPro"/>
</dbReference>
<dbReference type="PANTHER" id="PTHR24348">
    <property type="entry name" value="SERINE/THREONINE-PROTEIN KINASE UNC-51-RELATED"/>
    <property type="match status" value="1"/>
</dbReference>
<keyword evidence="3" id="KW-1185">Reference proteome</keyword>
<feature type="domain" description="Protein kinase" evidence="1">
    <location>
        <begin position="346"/>
        <end position="613"/>
    </location>
</feature>
<comment type="caution">
    <text evidence="2">The sequence shown here is derived from an EMBL/GenBank/DDBJ whole genome shotgun (WGS) entry which is preliminary data.</text>
</comment>
<protein>
    <recommendedName>
        <fullName evidence="1">Protein kinase domain-containing protein</fullName>
    </recommendedName>
</protein>
<evidence type="ECO:0000259" key="1">
    <source>
        <dbReference type="PROSITE" id="PS50011"/>
    </source>
</evidence>
<dbReference type="InterPro" id="IPR000719">
    <property type="entry name" value="Prot_kinase_dom"/>
</dbReference>
<dbReference type="PROSITE" id="PS00108">
    <property type="entry name" value="PROTEIN_KINASE_ST"/>
    <property type="match status" value="1"/>
</dbReference>
<dbReference type="GO" id="GO:0005737">
    <property type="term" value="C:cytoplasm"/>
    <property type="evidence" value="ECO:0007669"/>
    <property type="project" value="TreeGrafter"/>
</dbReference>
<name>A0AA36IEH4_9DINO</name>
<organism evidence="2 3">
    <name type="scientific">Effrenium voratum</name>
    <dbReference type="NCBI Taxonomy" id="2562239"/>
    <lineage>
        <taxon>Eukaryota</taxon>
        <taxon>Sar</taxon>
        <taxon>Alveolata</taxon>
        <taxon>Dinophyceae</taxon>
        <taxon>Suessiales</taxon>
        <taxon>Symbiodiniaceae</taxon>
        <taxon>Effrenium</taxon>
    </lineage>
</organism>
<reference evidence="2" key="1">
    <citation type="submission" date="2023-08" db="EMBL/GenBank/DDBJ databases">
        <authorList>
            <person name="Chen Y."/>
            <person name="Shah S."/>
            <person name="Dougan E. K."/>
            <person name="Thang M."/>
            <person name="Chan C."/>
        </authorList>
    </citation>
    <scope>NUCLEOTIDE SEQUENCE</scope>
</reference>
<dbReference type="GO" id="GO:0005524">
    <property type="term" value="F:ATP binding"/>
    <property type="evidence" value="ECO:0007669"/>
    <property type="project" value="InterPro"/>
</dbReference>
<evidence type="ECO:0000313" key="2">
    <source>
        <dbReference type="EMBL" id="CAJ1386263.1"/>
    </source>
</evidence>
<sequence>MDVFAEYLIMFRAEMVYLTLRCCFGVGALGSAACLSYARCTTCHPIVVFKTVVSLWRSVSERKCLQFTPCVRCNCKNVSKSLMQISETTTVLSGFKQQVSRFLFEPSDSFWERQIRAHGRDKVEVQTISADGACESKSWLRRGKGLFTPVGAADLDSGVTPQRPYSFRREDQRTSAVVRMWPKTVDDDFNRQFRKEQITQEDDLREAGEKRAFMDFKQALSNLLTAAEVQHGRMWKCTEVQETLNTHLAVIGKAEEVIKLLNRQPWVARHYFRCVVVKQGTAILANLGFSKGNVQRRLGSPNDQIVLYIRQVGSKQHANTQSLQNFLLDSRTSKDMASRQIIANRFWLHREIGSGSEGTVYEVTDLLRKGKLALKLAKKRINERSLQHELIAKDLCHRLFVKVYECSDVWIHAEACPGLTFEKKSILMELCQGGSLAELTLHQANWSGKALDKEWLERCRTFMASMTFAVIYMHQMGVVHRDLKPQNVLLKNIDKHGTDIKLTDFGSSARLQKGHYLEGVAGTRGYMAPQVKNAKPYSSKCDVFSLGMTFQAILQRRKAEEDGKLTLCPNKEKFDYDLVELNGLLRKMLQKEEINRYSTSPTSEGFVRGDPFFGTFSWGQSSWGEFTFSEVDWKQYE</sequence>